<dbReference type="GO" id="GO:0004722">
    <property type="term" value="F:protein serine/threonine phosphatase activity"/>
    <property type="evidence" value="ECO:0007669"/>
    <property type="project" value="InterPro"/>
</dbReference>
<dbReference type="PROSITE" id="PS51746">
    <property type="entry name" value="PPM_2"/>
    <property type="match status" value="1"/>
</dbReference>
<dbReference type="Pfam" id="PF13672">
    <property type="entry name" value="PP2C_2"/>
    <property type="match status" value="1"/>
</dbReference>
<dbReference type="RefSeq" id="WP_220198521.1">
    <property type="nucleotide sequence ID" value="NZ_BNJF01000005.1"/>
</dbReference>
<dbReference type="InterPro" id="IPR036457">
    <property type="entry name" value="PPM-type-like_dom_sf"/>
</dbReference>
<dbReference type="SMART" id="SM00332">
    <property type="entry name" value="PP2Cc"/>
    <property type="match status" value="1"/>
</dbReference>
<comment type="caution">
    <text evidence="2">The sequence shown here is derived from an EMBL/GenBank/DDBJ whole genome shotgun (WGS) entry which is preliminary data.</text>
</comment>
<dbReference type="Proteomes" id="UP000612362">
    <property type="component" value="Unassembled WGS sequence"/>
</dbReference>
<feature type="domain" description="PPM-type phosphatase" evidence="1">
    <location>
        <begin position="100"/>
        <end position="344"/>
    </location>
</feature>
<dbReference type="AlphaFoldDB" id="A0A8J3I8H5"/>
<evidence type="ECO:0000313" key="2">
    <source>
        <dbReference type="EMBL" id="GHO49396.1"/>
    </source>
</evidence>
<dbReference type="SUPFAM" id="SSF81606">
    <property type="entry name" value="PP2C-like"/>
    <property type="match status" value="1"/>
</dbReference>
<dbReference type="EMBL" id="BNJF01000005">
    <property type="protein sequence ID" value="GHO49396.1"/>
    <property type="molecule type" value="Genomic_DNA"/>
</dbReference>
<proteinExistence type="predicted"/>
<dbReference type="InterPro" id="IPR001932">
    <property type="entry name" value="PPM-type_phosphatase-like_dom"/>
</dbReference>
<gene>
    <name evidence="2" type="ORF">KSX_75590</name>
</gene>
<evidence type="ECO:0000313" key="3">
    <source>
        <dbReference type="Proteomes" id="UP000612362"/>
    </source>
</evidence>
<name>A0A8J3I8H5_9CHLR</name>
<keyword evidence="3" id="KW-1185">Reference proteome</keyword>
<sequence>MSTLPDQRGMIHAERLYSLLLYLYPQGFRRAYGHQMRQIFRDCYRDERRQGNLSRFWASLFYDVATSASSEHMQLLITRIKRLLGMERKSLMATTQFRLQTASLTDIGLKRAVNEDNMLSVLPDNPKLLERKGALFVVADGMGGHKFGDIASDIAVRGIREAYYKDPGEDIEASLRRSVQAADQEIYRRNQESGTREEGKWMATTCVVAVLKDERLYIANIGDSLAYVIRGNQILQLAENHSWVEEQVRLGTMTREVAQAQGKNNVITRCMGLNSEIEVFTTSEPIQNSDILVLCTDGLHGKVGEDEIRDITQQFGPEESTKRLIARANEEGGPDNITAVVVRISLAA</sequence>
<dbReference type="PANTHER" id="PTHR47992">
    <property type="entry name" value="PROTEIN PHOSPHATASE"/>
    <property type="match status" value="1"/>
</dbReference>
<organism evidence="2 3">
    <name type="scientific">Ktedonospora formicarum</name>
    <dbReference type="NCBI Taxonomy" id="2778364"/>
    <lineage>
        <taxon>Bacteria</taxon>
        <taxon>Bacillati</taxon>
        <taxon>Chloroflexota</taxon>
        <taxon>Ktedonobacteria</taxon>
        <taxon>Ktedonobacterales</taxon>
        <taxon>Ktedonobacteraceae</taxon>
        <taxon>Ktedonospora</taxon>
    </lineage>
</organism>
<dbReference type="Gene3D" id="3.60.40.10">
    <property type="entry name" value="PPM-type phosphatase domain"/>
    <property type="match status" value="1"/>
</dbReference>
<reference evidence="2" key="1">
    <citation type="submission" date="2020-10" db="EMBL/GenBank/DDBJ databases">
        <title>Taxonomic study of unclassified bacteria belonging to the class Ktedonobacteria.</title>
        <authorList>
            <person name="Yabe S."/>
            <person name="Wang C.M."/>
            <person name="Zheng Y."/>
            <person name="Sakai Y."/>
            <person name="Cavaletti L."/>
            <person name="Monciardini P."/>
            <person name="Donadio S."/>
        </authorList>
    </citation>
    <scope>NUCLEOTIDE SEQUENCE</scope>
    <source>
        <strain evidence="2">SOSP1-1</strain>
    </source>
</reference>
<dbReference type="InterPro" id="IPR015655">
    <property type="entry name" value="PP2C"/>
</dbReference>
<protein>
    <recommendedName>
        <fullName evidence="1">PPM-type phosphatase domain-containing protein</fullName>
    </recommendedName>
</protein>
<dbReference type="SMART" id="SM00331">
    <property type="entry name" value="PP2C_SIG"/>
    <property type="match status" value="1"/>
</dbReference>
<dbReference type="CDD" id="cd00143">
    <property type="entry name" value="PP2Cc"/>
    <property type="match status" value="1"/>
</dbReference>
<evidence type="ECO:0000259" key="1">
    <source>
        <dbReference type="PROSITE" id="PS51746"/>
    </source>
</evidence>
<accession>A0A8J3I8H5</accession>